<name>A0AAE0FIR7_9CHLO</name>
<comment type="caution">
    <text evidence="1">The sequence shown here is derived from an EMBL/GenBank/DDBJ whole genome shotgun (WGS) entry which is preliminary data.</text>
</comment>
<sequence length="415" mass="46112">MPHSAELDAVNEVLNDAPEIPGCDIFLEEMEAALSSDNVRMSTQEARAFALLAEQSVRRGIDYATLRQGWDHPDNRMAYREARHRSFTCAASRQRQASSKEHLLHLLRSIQTGEATPATVIPSALLRELGVLESEYQPTFPGVLAALENELLLPLRALHEGQESMTRTFNGAAVPAEPIAATVHALIANVVKGTYKEWRYSNPVGLRQLEGLSDEQKAAWAESASMDHPGELRTHEDQPDDLGLFWATKIGGPSHGFDVEGQCLLPLVCNARHKVLLVSVPDWPHYPVGRAHFRLLWTATDGKPLLWLETVNSDFRARVSSKKWPPAVVKHAVAKAEKMGVMLWIDNHLTPLLRAASEGKGEVRRMQDRLILRPSNGVVEASDYLDSRHDWPQMSEEATSVLVRVAFIPSAIAFD</sequence>
<organism evidence="1 2">
    <name type="scientific">Cymbomonas tetramitiformis</name>
    <dbReference type="NCBI Taxonomy" id="36881"/>
    <lineage>
        <taxon>Eukaryota</taxon>
        <taxon>Viridiplantae</taxon>
        <taxon>Chlorophyta</taxon>
        <taxon>Pyramimonadophyceae</taxon>
        <taxon>Pyramimonadales</taxon>
        <taxon>Pyramimonadaceae</taxon>
        <taxon>Cymbomonas</taxon>
    </lineage>
</organism>
<proteinExistence type="predicted"/>
<dbReference type="AlphaFoldDB" id="A0AAE0FIR7"/>
<evidence type="ECO:0000313" key="2">
    <source>
        <dbReference type="Proteomes" id="UP001190700"/>
    </source>
</evidence>
<protein>
    <submittedName>
        <fullName evidence="1">Uncharacterized protein</fullName>
    </submittedName>
</protein>
<reference evidence="1 2" key="1">
    <citation type="journal article" date="2015" name="Genome Biol. Evol.">
        <title>Comparative Genomics of a Bacterivorous Green Alga Reveals Evolutionary Causalities and Consequences of Phago-Mixotrophic Mode of Nutrition.</title>
        <authorList>
            <person name="Burns J.A."/>
            <person name="Paasch A."/>
            <person name="Narechania A."/>
            <person name="Kim E."/>
        </authorList>
    </citation>
    <scope>NUCLEOTIDE SEQUENCE [LARGE SCALE GENOMIC DNA]</scope>
    <source>
        <strain evidence="1 2">PLY_AMNH</strain>
    </source>
</reference>
<gene>
    <name evidence="1" type="ORF">CYMTET_30626</name>
</gene>
<dbReference type="Proteomes" id="UP001190700">
    <property type="component" value="Unassembled WGS sequence"/>
</dbReference>
<accession>A0AAE0FIR7</accession>
<keyword evidence="2" id="KW-1185">Reference proteome</keyword>
<dbReference type="EMBL" id="LGRX02017734">
    <property type="protein sequence ID" value="KAK3260414.1"/>
    <property type="molecule type" value="Genomic_DNA"/>
</dbReference>
<evidence type="ECO:0000313" key="1">
    <source>
        <dbReference type="EMBL" id="KAK3260414.1"/>
    </source>
</evidence>